<evidence type="ECO:0000313" key="2">
    <source>
        <dbReference type="Proteomes" id="UP000071065"/>
    </source>
</evidence>
<name>A0A142BD06_9GAMM</name>
<dbReference type="EMBL" id="CP013251">
    <property type="protein sequence ID" value="AMO56632.1"/>
    <property type="molecule type" value="Genomic_DNA"/>
</dbReference>
<evidence type="ECO:0000313" key="1">
    <source>
        <dbReference type="EMBL" id="AMO56632.1"/>
    </source>
</evidence>
<protein>
    <recommendedName>
        <fullName evidence="3">Virion protein</fullName>
    </recommendedName>
</protein>
<dbReference type="STRING" id="570277.EZMO1_2553"/>
<accession>A0A142BD06</accession>
<dbReference type="Proteomes" id="UP000071065">
    <property type="component" value="Chromosome"/>
</dbReference>
<proteinExistence type="predicted"/>
<sequence length="159" mass="17594">MDTGNKIIIAVLAAGGLLMLHKAKQYTNLPRGIRNNNPLNIRENAGTDYQWEGERIKDDDPEFEEFTNPVYGIRAGARVLASYRRRGVVTLGDIIATWAPPTENDTESYINGVAQATGLQPYNTVEPNHYPALIAAMIRHENGIQPYSMELIRTGVALA</sequence>
<dbReference type="KEGG" id="emp:EZMO1_2553"/>
<dbReference type="PATRIC" id="fig|570277.3.peg.2733"/>
<reference evidence="1 2" key="1">
    <citation type="journal article" date="2016" name="Front. Microbiol.">
        <title>Genomic Insight into the Host-Endosymbiont Relationship of Endozoicomonas montiporae CL-33(T) with its Coral Host.</title>
        <authorList>
            <person name="Ding J.-Y."/>
            <person name="Shiu J.-H."/>
            <person name="Chen W.-M."/>
            <person name="Chiang Y.-R."/>
            <person name="Tang S.-L."/>
        </authorList>
    </citation>
    <scope>NUCLEOTIDE SEQUENCE [LARGE SCALE GENOMIC DNA]</scope>
    <source>
        <strain evidence="1 2">CL-33</strain>
    </source>
</reference>
<evidence type="ECO:0008006" key="3">
    <source>
        <dbReference type="Google" id="ProtNLM"/>
    </source>
</evidence>
<dbReference type="AlphaFoldDB" id="A0A142BD06"/>
<dbReference type="RefSeq" id="WP_201772134.1">
    <property type="nucleotide sequence ID" value="NZ_CP013251.1"/>
</dbReference>
<organism evidence="1 2">
    <name type="scientific">Endozoicomonas montiporae CL-33</name>
    <dbReference type="NCBI Taxonomy" id="570277"/>
    <lineage>
        <taxon>Bacteria</taxon>
        <taxon>Pseudomonadati</taxon>
        <taxon>Pseudomonadota</taxon>
        <taxon>Gammaproteobacteria</taxon>
        <taxon>Oceanospirillales</taxon>
        <taxon>Endozoicomonadaceae</taxon>
        <taxon>Endozoicomonas</taxon>
    </lineage>
</organism>
<gene>
    <name evidence="1" type="ORF">EZMO1_2553</name>
</gene>